<dbReference type="OrthoDB" id="5420143at2759"/>
<name>A0A9W4SV18_9GLOM</name>
<evidence type="ECO:0000313" key="3">
    <source>
        <dbReference type="EMBL" id="CAI2181612.1"/>
    </source>
</evidence>
<dbReference type="Proteomes" id="UP001153678">
    <property type="component" value="Unassembled WGS sequence"/>
</dbReference>
<protein>
    <submittedName>
        <fullName evidence="3">2737_t:CDS:1</fullName>
    </submittedName>
</protein>
<proteinExistence type="predicted"/>
<keyword evidence="4" id="KW-1185">Reference proteome</keyword>
<feature type="transmembrane region" description="Helical" evidence="2">
    <location>
        <begin position="12"/>
        <end position="30"/>
    </location>
</feature>
<sequence>MQCRSAVRGIQIISFLFAFITVFVSAEISIQYPSKLYYLVAGQQNDVLWKWEAGDAATFSIYLSNPAIADLKNLALANNVGTNLNKTSVNLPESLANTGFQIFFTDIGNITKVYATSEVFEIKPHGTEPIAYVAPTPTPPPSDSPNSKGGGDASKQNSSNSIHDCGFDNNINDNLRISLMN</sequence>
<evidence type="ECO:0000256" key="1">
    <source>
        <dbReference type="SAM" id="MobiDB-lite"/>
    </source>
</evidence>
<feature type="region of interest" description="Disordered" evidence="1">
    <location>
        <begin position="130"/>
        <end position="165"/>
    </location>
</feature>
<comment type="caution">
    <text evidence="3">The sequence shown here is derived from an EMBL/GenBank/DDBJ whole genome shotgun (WGS) entry which is preliminary data.</text>
</comment>
<reference evidence="3" key="1">
    <citation type="submission" date="2022-08" db="EMBL/GenBank/DDBJ databases">
        <authorList>
            <person name="Kallberg Y."/>
            <person name="Tangrot J."/>
            <person name="Rosling A."/>
        </authorList>
    </citation>
    <scope>NUCLEOTIDE SEQUENCE</scope>
    <source>
        <strain evidence="3">Wild A</strain>
    </source>
</reference>
<organism evidence="3 4">
    <name type="scientific">Funneliformis geosporum</name>
    <dbReference type="NCBI Taxonomy" id="1117311"/>
    <lineage>
        <taxon>Eukaryota</taxon>
        <taxon>Fungi</taxon>
        <taxon>Fungi incertae sedis</taxon>
        <taxon>Mucoromycota</taxon>
        <taxon>Glomeromycotina</taxon>
        <taxon>Glomeromycetes</taxon>
        <taxon>Glomerales</taxon>
        <taxon>Glomeraceae</taxon>
        <taxon>Funneliformis</taxon>
    </lineage>
</organism>
<dbReference type="AlphaFoldDB" id="A0A9W4SV18"/>
<evidence type="ECO:0000256" key="2">
    <source>
        <dbReference type="SAM" id="Phobius"/>
    </source>
</evidence>
<keyword evidence="2" id="KW-0812">Transmembrane</keyword>
<evidence type="ECO:0000313" key="4">
    <source>
        <dbReference type="Proteomes" id="UP001153678"/>
    </source>
</evidence>
<accession>A0A9W4SV18</accession>
<keyword evidence="2" id="KW-1133">Transmembrane helix</keyword>
<dbReference type="EMBL" id="CAMKVN010002559">
    <property type="protein sequence ID" value="CAI2181612.1"/>
    <property type="molecule type" value="Genomic_DNA"/>
</dbReference>
<gene>
    <name evidence="3" type="ORF">FWILDA_LOCUS10172</name>
</gene>
<keyword evidence="2" id="KW-0472">Membrane</keyword>